<dbReference type="EMBL" id="CP035108">
    <property type="protein sequence ID" value="QAR33308.1"/>
    <property type="molecule type" value="Genomic_DNA"/>
</dbReference>
<feature type="domain" description="Nucleoside transporter/FeoB GTPase Gate" evidence="2">
    <location>
        <begin position="17"/>
        <end position="99"/>
    </location>
</feature>
<feature type="transmembrane region" description="Helical" evidence="1">
    <location>
        <begin position="218"/>
        <end position="239"/>
    </location>
</feature>
<reference evidence="3 4" key="1">
    <citation type="submission" date="2019-01" db="EMBL/GenBank/DDBJ databases">
        <title>Geovibrio thiophilus DSM 11263, complete genome.</title>
        <authorList>
            <person name="Spring S."/>
            <person name="Bunk B."/>
            <person name="Sproer C."/>
        </authorList>
    </citation>
    <scope>NUCLEOTIDE SEQUENCE [LARGE SCALE GENOMIC DNA]</scope>
    <source>
        <strain evidence="3 4">DSM 11263</strain>
    </source>
</reference>
<evidence type="ECO:0000259" key="2">
    <source>
        <dbReference type="Pfam" id="PF07670"/>
    </source>
</evidence>
<feature type="transmembrane region" description="Helical" evidence="1">
    <location>
        <begin position="281"/>
        <end position="300"/>
    </location>
</feature>
<evidence type="ECO:0000313" key="3">
    <source>
        <dbReference type="EMBL" id="QAR33308.1"/>
    </source>
</evidence>
<feature type="transmembrane region" description="Helical" evidence="1">
    <location>
        <begin position="60"/>
        <end position="79"/>
    </location>
</feature>
<feature type="domain" description="Nucleoside transporter/FeoB GTPase Gate" evidence="2">
    <location>
        <begin position="176"/>
        <end position="262"/>
    </location>
</feature>
<evidence type="ECO:0000313" key="4">
    <source>
        <dbReference type="Proteomes" id="UP000287502"/>
    </source>
</evidence>
<accession>A0A3R5UUZ6</accession>
<dbReference type="AlphaFoldDB" id="A0A3R5UUZ6"/>
<gene>
    <name evidence="3" type="ORF">EP073_07810</name>
</gene>
<dbReference type="Proteomes" id="UP000287502">
    <property type="component" value="Chromosome"/>
</dbReference>
<feature type="transmembrane region" description="Helical" evidence="1">
    <location>
        <begin position="20"/>
        <end position="39"/>
    </location>
</feature>
<keyword evidence="1" id="KW-0472">Membrane</keyword>
<dbReference type="Pfam" id="PF07670">
    <property type="entry name" value="Gate"/>
    <property type="match status" value="2"/>
</dbReference>
<feature type="transmembrane region" description="Helical" evidence="1">
    <location>
        <begin position="251"/>
        <end position="274"/>
    </location>
</feature>
<feature type="transmembrane region" description="Helical" evidence="1">
    <location>
        <begin position="175"/>
        <end position="197"/>
    </location>
</feature>
<dbReference type="OrthoDB" id="9779080at2"/>
<proteinExistence type="predicted"/>
<dbReference type="RefSeq" id="WP_128466594.1">
    <property type="nucleotide sequence ID" value="NZ_CP035108.1"/>
</dbReference>
<organism evidence="3 4">
    <name type="scientific">Geovibrio thiophilus</name>
    <dbReference type="NCBI Taxonomy" id="139438"/>
    <lineage>
        <taxon>Bacteria</taxon>
        <taxon>Pseudomonadati</taxon>
        <taxon>Deferribacterota</taxon>
        <taxon>Deferribacteres</taxon>
        <taxon>Deferribacterales</taxon>
        <taxon>Geovibrionaceae</taxon>
        <taxon>Geovibrio</taxon>
    </lineage>
</organism>
<keyword evidence="1" id="KW-1133">Transmembrane helix</keyword>
<feature type="transmembrane region" description="Helical" evidence="1">
    <location>
        <begin position="123"/>
        <end position="141"/>
    </location>
</feature>
<keyword evidence="1" id="KW-0812">Transmembrane</keyword>
<dbReference type="InterPro" id="IPR011642">
    <property type="entry name" value="Gate_dom"/>
</dbReference>
<keyword evidence="4" id="KW-1185">Reference proteome</keyword>
<sequence length="318" mass="35238">MIKLVSELLKETYSICKTLFRIMIPVIIAVKILSEMGVIKVLSSLLNPFMKFLGLPGELGLAWATALFTNIYGGIIVFISLSDGLSLTVAQATVFASIVLIAHSMPVELQIMRKSGPRLRAMLILRMGGAILYGWLLNLIYTATDTLQEPLKILWVPPVRENTLSAWALGEVKNLIWITCIIFTLVVVMRILHALGLMKLMERLLGPVLRFFGVSARASTLTIFGLTIGLSYAGGMIINEAKSGKLSEADIFFSISLLGLCHSLIEDTLLLMVVGGHLSGIFWGRIFFSILIVILIQKIIRAMKPEYFHKMLFLPSRN</sequence>
<dbReference type="KEGG" id="gtl:EP073_07810"/>
<evidence type="ECO:0000256" key="1">
    <source>
        <dbReference type="SAM" id="Phobius"/>
    </source>
</evidence>
<name>A0A3R5UUZ6_9BACT</name>
<protein>
    <recommendedName>
        <fullName evidence="2">Nucleoside transporter/FeoB GTPase Gate domain-containing protein</fullName>
    </recommendedName>
</protein>